<feature type="transmembrane region" description="Helical" evidence="2">
    <location>
        <begin position="462"/>
        <end position="483"/>
    </location>
</feature>
<dbReference type="Pfam" id="PF07690">
    <property type="entry name" value="MFS_1"/>
    <property type="match status" value="1"/>
</dbReference>
<keyword evidence="2" id="KW-0812">Transmembrane</keyword>
<feature type="compositionally biased region" description="Low complexity" evidence="1">
    <location>
        <begin position="1"/>
        <end position="30"/>
    </location>
</feature>
<keyword evidence="3" id="KW-1185">Reference proteome</keyword>
<name>A0ABM3UUA7_MUSDO</name>
<dbReference type="PANTHER" id="PTHR11360">
    <property type="entry name" value="MONOCARBOXYLATE TRANSPORTER"/>
    <property type="match status" value="1"/>
</dbReference>
<dbReference type="PANTHER" id="PTHR11360:SF93">
    <property type="entry name" value="MONOCARBOXYLATE TRANSPORTER 7-LIKE PROTEIN"/>
    <property type="match status" value="1"/>
</dbReference>
<protein>
    <submittedName>
        <fullName evidence="4">Uncharacterized protein LOC101898375</fullName>
    </submittedName>
</protein>
<evidence type="ECO:0000256" key="1">
    <source>
        <dbReference type="SAM" id="MobiDB-lite"/>
    </source>
</evidence>
<dbReference type="RefSeq" id="XP_058977118.1">
    <property type="nucleotide sequence ID" value="XM_059121135.1"/>
</dbReference>
<dbReference type="InterPro" id="IPR050327">
    <property type="entry name" value="Proton-linked_MCT"/>
</dbReference>
<feature type="region of interest" description="Disordered" evidence="1">
    <location>
        <begin position="1015"/>
        <end position="1041"/>
    </location>
</feature>
<dbReference type="SUPFAM" id="SSF103473">
    <property type="entry name" value="MFS general substrate transporter"/>
    <property type="match status" value="1"/>
</dbReference>
<feature type="transmembrane region" description="Helical" evidence="2">
    <location>
        <begin position="568"/>
        <end position="589"/>
    </location>
</feature>
<dbReference type="InterPro" id="IPR036259">
    <property type="entry name" value="MFS_trans_sf"/>
</dbReference>
<evidence type="ECO:0000313" key="3">
    <source>
        <dbReference type="Proteomes" id="UP001652621"/>
    </source>
</evidence>
<feature type="region of interest" description="Disordered" evidence="1">
    <location>
        <begin position="1"/>
        <end position="38"/>
    </location>
</feature>
<feature type="transmembrane region" description="Helical" evidence="2">
    <location>
        <begin position="405"/>
        <end position="425"/>
    </location>
</feature>
<dbReference type="InterPro" id="IPR011701">
    <property type="entry name" value="MFS"/>
</dbReference>
<feature type="compositionally biased region" description="Basic residues" evidence="1">
    <location>
        <begin position="186"/>
        <end position="197"/>
    </location>
</feature>
<keyword evidence="2" id="KW-1133">Transmembrane helix</keyword>
<feature type="transmembrane region" description="Helical" evidence="2">
    <location>
        <begin position="378"/>
        <end position="398"/>
    </location>
</feature>
<feature type="transmembrane region" description="Helical" evidence="2">
    <location>
        <begin position="495"/>
        <end position="513"/>
    </location>
</feature>
<dbReference type="CDD" id="cd17352">
    <property type="entry name" value="MFS_MCT_SLC16"/>
    <property type="match status" value="1"/>
</dbReference>
<dbReference type="Proteomes" id="UP001652621">
    <property type="component" value="Unplaced"/>
</dbReference>
<accession>A0ABM3UUA7</accession>
<feature type="transmembrane region" description="Helical" evidence="2">
    <location>
        <begin position="698"/>
        <end position="717"/>
    </location>
</feature>
<evidence type="ECO:0000256" key="2">
    <source>
        <dbReference type="SAM" id="Phobius"/>
    </source>
</evidence>
<proteinExistence type="predicted"/>
<dbReference type="GeneID" id="101898375"/>
<feature type="transmembrane region" description="Helical" evidence="2">
    <location>
        <begin position="659"/>
        <end position="677"/>
    </location>
</feature>
<feature type="transmembrane region" description="Helical" evidence="2">
    <location>
        <begin position="431"/>
        <end position="450"/>
    </location>
</feature>
<feature type="transmembrane region" description="Helical" evidence="2">
    <location>
        <begin position="632"/>
        <end position="653"/>
    </location>
</feature>
<keyword evidence="2" id="KW-0472">Membrane</keyword>
<feature type="transmembrane region" description="Helical" evidence="2">
    <location>
        <begin position="729"/>
        <end position="752"/>
    </location>
</feature>
<evidence type="ECO:0000313" key="4">
    <source>
        <dbReference type="RefSeq" id="XP_058977118.1"/>
    </source>
</evidence>
<organism evidence="3 4">
    <name type="scientific">Musca domestica</name>
    <name type="common">House fly</name>
    <dbReference type="NCBI Taxonomy" id="7370"/>
    <lineage>
        <taxon>Eukaryota</taxon>
        <taxon>Metazoa</taxon>
        <taxon>Ecdysozoa</taxon>
        <taxon>Arthropoda</taxon>
        <taxon>Hexapoda</taxon>
        <taxon>Insecta</taxon>
        <taxon>Pterygota</taxon>
        <taxon>Neoptera</taxon>
        <taxon>Endopterygota</taxon>
        <taxon>Diptera</taxon>
        <taxon>Brachycera</taxon>
        <taxon>Muscomorpha</taxon>
        <taxon>Muscoidea</taxon>
        <taxon>Muscidae</taxon>
        <taxon>Musca</taxon>
    </lineage>
</organism>
<sequence length="1065" mass="116884">MQQQNANVNVNHNNNNNNNNNNTNISNNKNNEMRGHNNLNALRPEGNIPATMLPKPALKSSTTGGVNVTSGAIQNPPQSAIIGNQSYSKATNTTAATATAASVNTNATTIASTATPSPPPPPVLRPHHHRSITGLSGLDLYDNYAAGGSTHVPGSNYGSACRRHIKQQQLQQQQPPPSLHPQPYHTHSHPHQQHLHPSHQQLQQQQQQQQYSTCCSSYNIDHKMQTPSCMCGKLYHQQVASRAPRETLAPPTTHHHVGMHAGSSSAAAAAANANRGCSHSMYYAPDSCVHQFEDQDSGFPGLRDQEFYLLHRNIPALRRTGVDTTGIRQHFYPDGGWGWIICGMSFLIHILTTGLQLSYGLTLFYAVHHIRNASGNEWLGALSWSISMLVAPFVETLCRRKSTRLLAVVGGLVLSLGILFTSFATEVDQVIFSYGFVFGIGVSMVRETSTIMLGNYFKKRRLFVEMVAMSGEGVGIALFSVLLKEGVGKMGWRSGLQIVAALTSISFFVGLLYRPASLYHPQRRAIQHLKNQRKKLRDHKTNNLPAEPNIIKKIIQDISNLKSGTVKILLLTSAVAALGIYTPMFTMSLNAAKEGSDVQELVLLQTMLGMSTTLGVVLAGVLIRRPFVVQNFVISTPIISQVFLSAVALSILFMSFMMGYKSLCILSGIYGVGFGGFRFSLKMLVLEKVKLKFSKTWSFIRGIEAIPVLISVPLTIFLNDYSPKYGRAGYYICSAAAAIAAIIIFFIGYSSYSHQNPSQRSQENGSVVPAPRMRSMSTQYVRNKYQPAFTVDYPKSNGCDYPAPDLLNRSCISLNQLGESASCLCGPMRNICNYHTPLQQRRHCGGGGGALGGLPSNQLQHHHMGGAGGVAELDDHHRYPYVYDNGTGSYLRRSLSFIQNANCCGANQFQLQCQANVQWSHRDLRMDSAQPLLCTCSPSSYFQSCKSQSVPEGLSTMSQQCKCKSVQPSREYIYVPRHHQPALMPASHLQQQPQQQSTNHNCSCHNLKQLVQSSGNSNLLSSNKPFKEPSAGLHSAASTMPKCKLKRSQSLSRPMTYVEQMTTSV</sequence>
<feature type="region of interest" description="Disordered" evidence="1">
    <location>
        <begin position="155"/>
        <end position="205"/>
    </location>
</feature>
<reference evidence="4" key="1">
    <citation type="submission" date="2025-08" db="UniProtKB">
        <authorList>
            <consortium name="RefSeq"/>
        </authorList>
    </citation>
    <scope>IDENTIFICATION</scope>
    <source>
        <strain evidence="4">Aabys</strain>
        <tissue evidence="4">Whole body</tissue>
    </source>
</reference>
<gene>
    <name evidence="4" type="primary">LOC101898375</name>
</gene>
<feature type="transmembrane region" description="Helical" evidence="2">
    <location>
        <begin position="601"/>
        <end position="623"/>
    </location>
</feature>
<dbReference type="Gene3D" id="1.20.1250.20">
    <property type="entry name" value="MFS general substrate transporter like domains"/>
    <property type="match status" value="1"/>
</dbReference>
<feature type="transmembrane region" description="Helical" evidence="2">
    <location>
        <begin position="337"/>
        <end position="358"/>
    </location>
</feature>
<feature type="region of interest" description="Disordered" evidence="1">
    <location>
        <begin position="111"/>
        <end position="130"/>
    </location>
</feature>